<dbReference type="InterPro" id="IPR013750">
    <property type="entry name" value="GHMP_kinase_C_dom"/>
</dbReference>
<evidence type="ECO:0000256" key="7">
    <source>
        <dbReference type="ARBA" id="ARBA00022697"/>
    </source>
</evidence>
<evidence type="ECO:0000256" key="11">
    <source>
        <dbReference type="ARBA" id="ARBA00049375"/>
    </source>
</evidence>
<dbReference type="UniPathway" id="UPA00050">
    <property type="reaction ID" value="UER00064"/>
</dbReference>
<comment type="similarity">
    <text evidence="2 13">Belongs to the GHMP kinase family. Homoserine kinase subfamily.</text>
</comment>
<comment type="subcellular location">
    <subcellularLocation>
        <location evidence="13">Cytoplasm</location>
    </subcellularLocation>
</comment>
<evidence type="ECO:0000256" key="2">
    <source>
        <dbReference type="ARBA" id="ARBA00007370"/>
    </source>
</evidence>
<evidence type="ECO:0000259" key="14">
    <source>
        <dbReference type="Pfam" id="PF00288"/>
    </source>
</evidence>
<dbReference type="Pfam" id="PF08544">
    <property type="entry name" value="GHMP_kinases_C"/>
    <property type="match status" value="1"/>
</dbReference>
<evidence type="ECO:0000256" key="3">
    <source>
        <dbReference type="ARBA" id="ARBA00012078"/>
    </source>
</evidence>
<evidence type="ECO:0000256" key="1">
    <source>
        <dbReference type="ARBA" id="ARBA00005015"/>
    </source>
</evidence>
<dbReference type="InterPro" id="IPR036554">
    <property type="entry name" value="GHMP_kinase_C_sf"/>
</dbReference>
<gene>
    <name evidence="13" type="primary">thrB</name>
    <name evidence="16" type="ORF">SE16_14360</name>
</gene>
<comment type="pathway">
    <text evidence="1 13">Amino-acid biosynthesis; L-threonine biosynthesis; L-threonine from L-aspartate: step 4/5.</text>
</comment>
<comment type="caution">
    <text evidence="16">The sequence shown here is derived from an EMBL/GenBank/DDBJ whole genome shotgun (WGS) entry which is preliminary data.</text>
</comment>
<dbReference type="InterPro" id="IPR006203">
    <property type="entry name" value="GHMP_knse_ATP-bd_CS"/>
</dbReference>
<sequence>MPERVTVFAPATIANVGPGFDVLGIAVQGLGDTVTATRRTTPGVVIEAIEGDNGRLPRDAHRNTAGVAAQAVLRLAQREATGVALTIRKGLPLGSGLGSSAASAAAAAWATNLLLGEPLSRHEVLLACLEAEAAVSGWHADNVGPALFGGAFIVRTYEPLDVVTLPLPDSLVIVLVTPDYELPTAEARTVVPQTISLAQHIVNSGNLAALIAGLCRGDATLVGRAVNDVIVEPSRAHLIPGFGAVKAAALAAGAFGCSISGAGPTLFAFTDTIQQGATIAAAMQAAFAEHGISSRALVTNGCNEGACVVERP</sequence>
<feature type="binding site" evidence="13">
    <location>
        <begin position="92"/>
        <end position="102"/>
    </location>
    <ligand>
        <name>ATP</name>
        <dbReference type="ChEBI" id="CHEBI:30616"/>
    </ligand>
</feature>
<dbReference type="GO" id="GO:0004413">
    <property type="term" value="F:homoserine kinase activity"/>
    <property type="evidence" value="ECO:0007669"/>
    <property type="project" value="UniProtKB-UniRule"/>
</dbReference>
<keyword evidence="5 13" id="KW-0028">Amino-acid biosynthesis</keyword>
<feature type="domain" description="GHMP kinase C-terminal" evidence="15">
    <location>
        <begin position="211"/>
        <end position="288"/>
    </location>
</feature>
<evidence type="ECO:0000256" key="9">
    <source>
        <dbReference type="ARBA" id="ARBA00022777"/>
    </source>
</evidence>
<dbReference type="Gene3D" id="3.30.70.890">
    <property type="entry name" value="GHMP kinase, C-terminal domain"/>
    <property type="match status" value="1"/>
</dbReference>
<dbReference type="GO" id="GO:0009088">
    <property type="term" value="P:threonine biosynthetic process"/>
    <property type="evidence" value="ECO:0007669"/>
    <property type="project" value="UniProtKB-UniRule"/>
</dbReference>
<dbReference type="InterPro" id="IPR020568">
    <property type="entry name" value="Ribosomal_Su5_D2-typ_SF"/>
</dbReference>
<dbReference type="Pfam" id="PF00288">
    <property type="entry name" value="GHMP_kinases_N"/>
    <property type="match status" value="1"/>
</dbReference>
<dbReference type="PANTHER" id="PTHR20861">
    <property type="entry name" value="HOMOSERINE/4-DIPHOSPHOCYTIDYL-2-C-METHYL-D-ERYTHRITOL KINASE"/>
    <property type="match status" value="1"/>
</dbReference>
<dbReference type="PROSITE" id="PS00627">
    <property type="entry name" value="GHMP_KINASES_ATP"/>
    <property type="match status" value="1"/>
</dbReference>
<keyword evidence="9 13" id="KW-0418">Kinase</keyword>
<evidence type="ECO:0000313" key="17">
    <source>
        <dbReference type="Proteomes" id="UP000050502"/>
    </source>
</evidence>
<dbReference type="NCBIfam" id="TIGR00191">
    <property type="entry name" value="thrB"/>
    <property type="match status" value="1"/>
</dbReference>
<evidence type="ECO:0000259" key="15">
    <source>
        <dbReference type="Pfam" id="PF08544"/>
    </source>
</evidence>
<dbReference type="PIRSF" id="PIRSF000676">
    <property type="entry name" value="Homoser_kin"/>
    <property type="match status" value="1"/>
</dbReference>
<keyword evidence="10 13" id="KW-0067">ATP-binding</keyword>
<dbReference type="PATRIC" id="fig|872965.6.peg.2520"/>
<evidence type="ECO:0000256" key="6">
    <source>
        <dbReference type="ARBA" id="ARBA00022679"/>
    </source>
</evidence>
<dbReference type="RefSeq" id="WP_060687767.1">
    <property type="nucleotide sequence ID" value="NZ_LGKN01000009.1"/>
</dbReference>
<dbReference type="InterPro" id="IPR014721">
    <property type="entry name" value="Ribsml_uS5_D2-typ_fold_subgr"/>
</dbReference>
<keyword evidence="7 13" id="KW-0791">Threonine biosynthesis</keyword>
<feature type="domain" description="GHMP kinase N-terminal" evidence="14">
    <location>
        <begin position="69"/>
        <end position="150"/>
    </location>
</feature>
<dbReference type="SUPFAM" id="SSF54211">
    <property type="entry name" value="Ribosomal protein S5 domain 2-like"/>
    <property type="match status" value="1"/>
</dbReference>
<dbReference type="PANTHER" id="PTHR20861:SF1">
    <property type="entry name" value="HOMOSERINE KINASE"/>
    <property type="match status" value="1"/>
</dbReference>
<evidence type="ECO:0000256" key="13">
    <source>
        <dbReference type="HAMAP-Rule" id="MF_00384"/>
    </source>
</evidence>
<evidence type="ECO:0000256" key="4">
    <source>
        <dbReference type="ARBA" id="ARBA00017858"/>
    </source>
</evidence>
<evidence type="ECO:0000256" key="12">
    <source>
        <dbReference type="ARBA" id="ARBA00049954"/>
    </source>
</evidence>
<dbReference type="HAMAP" id="MF_00384">
    <property type="entry name" value="Homoser_kinase"/>
    <property type="match status" value="1"/>
</dbReference>
<dbReference type="EMBL" id="LGKN01000009">
    <property type="protein sequence ID" value="KPL86462.1"/>
    <property type="molecule type" value="Genomic_DNA"/>
</dbReference>
<dbReference type="EC" id="2.7.1.39" evidence="3 13"/>
<dbReference type="Proteomes" id="UP000050502">
    <property type="component" value="Unassembled WGS sequence"/>
</dbReference>
<reference evidence="16 17" key="1">
    <citation type="submission" date="2015-07" db="EMBL/GenBank/DDBJ databases">
        <title>Whole genome sequence of Ardenticatena maritima DSM 23922.</title>
        <authorList>
            <person name="Hemp J."/>
            <person name="Ward L.M."/>
            <person name="Pace L.A."/>
            <person name="Fischer W.W."/>
        </authorList>
    </citation>
    <scope>NUCLEOTIDE SEQUENCE [LARGE SCALE GENOMIC DNA]</scope>
    <source>
        <strain evidence="16 17">110S</strain>
    </source>
</reference>
<keyword evidence="6 13" id="KW-0808">Transferase</keyword>
<keyword evidence="13" id="KW-0963">Cytoplasm</keyword>
<dbReference type="NCBIfam" id="NF002288">
    <property type="entry name" value="PRK01212.1-4"/>
    <property type="match status" value="1"/>
</dbReference>
<comment type="function">
    <text evidence="12 13">Catalyzes the ATP-dependent phosphorylation of L-homoserine to L-homoserine phosphate.</text>
</comment>
<proteinExistence type="inferred from homology"/>
<name>A0A0P6Y3J6_9CHLR</name>
<accession>A0A0P6Y3J6</accession>
<evidence type="ECO:0000256" key="8">
    <source>
        <dbReference type="ARBA" id="ARBA00022741"/>
    </source>
</evidence>
<dbReference type="InterPro" id="IPR000870">
    <property type="entry name" value="Homoserine_kinase"/>
</dbReference>
<dbReference type="GO" id="GO:0005524">
    <property type="term" value="F:ATP binding"/>
    <property type="evidence" value="ECO:0007669"/>
    <property type="project" value="UniProtKB-UniRule"/>
</dbReference>
<keyword evidence="8 13" id="KW-0547">Nucleotide-binding</keyword>
<dbReference type="InterPro" id="IPR006204">
    <property type="entry name" value="GHMP_kinase_N_dom"/>
</dbReference>
<comment type="catalytic activity">
    <reaction evidence="11 13">
        <text>L-homoserine + ATP = O-phospho-L-homoserine + ADP + H(+)</text>
        <dbReference type="Rhea" id="RHEA:13985"/>
        <dbReference type="ChEBI" id="CHEBI:15378"/>
        <dbReference type="ChEBI" id="CHEBI:30616"/>
        <dbReference type="ChEBI" id="CHEBI:57476"/>
        <dbReference type="ChEBI" id="CHEBI:57590"/>
        <dbReference type="ChEBI" id="CHEBI:456216"/>
        <dbReference type="EC" id="2.7.1.39"/>
    </reaction>
</comment>
<protein>
    <recommendedName>
        <fullName evidence="4 13">Homoserine kinase</fullName>
        <shortName evidence="13">HK</shortName>
        <shortName evidence="13">HSK</shortName>
        <ecNumber evidence="3 13">2.7.1.39</ecNumber>
    </recommendedName>
</protein>
<evidence type="ECO:0000313" key="16">
    <source>
        <dbReference type="EMBL" id="KPL86462.1"/>
    </source>
</evidence>
<dbReference type="Gene3D" id="3.30.230.10">
    <property type="match status" value="1"/>
</dbReference>
<dbReference type="PRINTS" id="PR00958">
    <property type="entry name" value="HOMSERKINASE"/>
</dbReference>
<dbReference type="SUPFAM" id="SSF55060">
    <property type="entry name" value="GHMP Kinase, C-terminal domain"/>
    <property type="match status" value="1"/>
</dbReference>
<dbReference type="AlphaFoldDB" id="A0A0P6Y3J6"/>
<dbReference type="GO" id="GO:0005737">
    <property type="term" value="C:cytoplasm"/>
    <property type="evidence" value="ECO:0007669"/>
    <property type="project" value="UniProtKB-SubCell"/>
</dbReference>
<organism evidence="16 17">
    <name type="scientific">Ardenticatena maritima</name>
    <dbReference type="NCBI Taxonomy" id="872965"/>
    <lineage>
        <taxon>Bacteria</taxon>
        <taxon>Bacillati</taxon>
        <taxon>Chloroflexota</taxon>
        <taxon>Ardenticatenia</taxon>
        <taxon>Ardenticatenales</taxon>
        <taxon>Ardenticatenaceae</taxon>
        <taxon>Ardenticatena</taxon>
    </lineage>
</organism>
<evidence type="ECO:0000256" key="10">
    <source>
        <dbReference type="ARBA" id="ARBA00022840"/>
    </source>
</evidence>
<evidence type="ECO:0000256" key="5">
    <source>
        <dbReference type="ARBA" id="ARBA00022605"/>
    </source>
</evidence>